<evidence type="ECO:0000256" key="3">
    <source>
        <dbReference type="ARBA" id="ARBA00022729"/>
    </source>
</evidence>
<keyword evidence="4" id="KW-0677">Repeat</keyword>
<evidence type="ECO:0000256" key="2">
    <source>
        <dbReference type="ARBA" id="ARBA00022692"/>
    </source>
</evidence>
<dbReference type="PANTHER" id="PTHR24270:SF62">
    <property type="entry name" value="LOW-DENSITY LIPOPROTEIN RECEPTOR-RELATED PROTEIN 2"/>
    <property type="match status" value="1"/>
</dbReference>
<evidence type="ECO:0000256" key="4">
    <source>
        <dbReference type="ARBA" id="ARBA00022737"/>
    </source>
</evidence>
<keyword evidence="7 9" id="KW-1015">Disulfide bond</keyword>
<sequence length="190" mass="21709">MAFLGRSKKVDLQCLAEELGETVMKDMKVVDLKKKILGSTKYEEEFVKELLERIVNEREEEIKRQNELENQHSCPTNFFRCDNGLCIPESGKCDGYPSCSDGSDEFDCESNSEDEFYEYDTDLIEYELVSNGYISSTSKKSQNCNEVSLTVSWVSLKSESISFCPGDDVASRRLLKTFSDTEIKHRAISR</sequence>
<accession>A0AAV2ATZ1</accession>
<keyword evidence="11" id="KW-1185">Reference proteome</keyword>
<gene>
    <name evidence="10" type="ORF">LARSCL_LOCUS14589</name>
</gene>
<evidence type="ECO:0000256" key="5">
    <source>
        <dbReference type="ARBA" id="ARBA00022989"/>
    </source>
</evidence>
<dbReference type="AlphaFoldDB" id="A0AAV2ATZ1"/>
<dbReference type="CDD" id="cd00112">
    <property type="entry name" value="LDLa"/>
    <property type="match status" value="1"/>
</dbReference>
<comment type="subcellular location">
    <subcellularLocation>
        <location evidence="1">Membrane</location>
        <topology evidence="1">Single-pass membrane protein</topology>
    </subcellularLocation>
</comment>
<comment type="caution">
    <text evidence="10">The sequence shown here is derived from an EMBL/GenBank/DDBJ whole genome shotgun (WGS) entry which is preliminary data.</text>
</comment>
<keyword evidence="3" id="KW-0732">Signal</keyword>
<evidence type="ECO:0000256" key="1">
    <source>
        <dbReference type="ARBA" id="ARBA00004167"/>
    </source>
</evidence>
<dbReference type="EMBL" id="CAXIEN010000212">
    <property type="protein sequence ID" value="CAL1287042.1"/>
    <property type="molecule type" value="Genomic_DNA"/>
</dbReference>
<evidence type="ECO:0008006" key="12">
    <source>
        <dbReference type="Google" id="ProtNLM"/>
    </source>
</evidence>
<evidence type="ECO:0000313" key="10">
    <source>
        <dbReference type="EMBL" id="CAL1287042.1"/>
    </source>
</evidence>
<evidence type="ECO:0000256" key="9">
    <source>
        <dbReference type="PROSITE-ProRule" id="PRU00124"/>
    </source>
</evidence>
<keyword evidence="5" id="KW-1133">Transmembrane helix</keyword>
<dbReference type="FunFam" id="4.10.400.10:FF:000034">
    <property type="entry name" value="Low-density lipoprotein receptor-related protein 2"/>
    <property type="match status" value="1"/>
</dbReference>
<feature type="disulfide bond" evidence="9">
    <location>
        <begin position="93"/>
        <end position="108"/>
    </location>
</feature>
<dbReference type="InterPro" id="IPR036055">
    <property type="entry name" value="LDL_receptor-like_sf"/>
</dbReference>
<name>A0AAV2ATZ1_9ARAC</name>
<dbReference type="Gene3D" id="4.10.400.10">
    <property type="entry name" value="Low-density Lipoprotein Receptor"/>
    <property type="match status" value="1"/>
</dbReference>
<evidence type="ECO:0000256" key="6">
    <source>
        <dbReference type="ARBA" id="ARBA00023136"/>
    </source>
</evidence>
<reference evidence="10 11" key="1">
    <citation type="submission" date="2024-04" db="EMBL/GenBank/DDBJ databases">
        <authorList>
            <person name="Rising A."/>
            <person name="Reimegard J."/>
            <person name="Sonavane S."/>
            <person name="Akerstrom W."/>
            <person name="Nylinder S."/>
            <person name="Hedman E."/>
            <person name="Kallberg Y."/>
        </authorList>
    </citation>
    <scope>NUCLEOTIDE SEQUENCE [LARGE SCALE GENOMIC DNA]</scope>
</reference>
<evidence type="ECO:0000256" key="8">
    <source>
        <dbReference type="ARBA" id="ARBA00023180"/>
    </source>
</evidence>
<feature type="disulfide bond" evidence="9">
    <location>
        <begin position="81"/>
        <end position="99"/>
    </location>
</feature>
<proteinExistence type="predicted"/>
<keyword evidence="6" id="KW-0472">Membrane</keyword>
<evidence type="ECO:0000313" key="11">
    <source>
        <dbReference type="Proteomes" id="UP001497382"/>
    </source>
</evidence>
<organism evidence="10 11">
    <name type="scientific">Larinioides sclopetarius</name>
    <dbReference type="NCBI Taxonomy" id="280406"/>
    <lineage>
        <taxon>Eukaryota</taxon>
        <taxon>Metazoa</taxon>
        <taxon>Ecdysozoa</taxon>
        <taxon>Arthropoda</taxon>
        <taxon>Chelicerata</taxon>
        <taxon>Arachnida</taxon>
        <taxon>Araneae</taxon>
        <taxon>Araneomorphae</taxon>
        <taxon>Entelegynae</taxon>
        <taxon>Araneoidea</taxon>
        <taxon>Araneidae</taxon>
        <taxon>Larinioides</taxon>
    </lineage>
</organism>
<dbReference type="SMART" id="SM00192">
    <property type="entry name" value="LDLa"/>
    <property type="match status" value="1"/>
</dbReference>
<evidence type="ECO:0000256" key="7">
    <source>
        <dbReference type="ARBA" id="ARBA00023157"/>
    </source>
</evidence>
<dbReference type="GO" id="GO:0016192">
    <property type="term" value="P:vesicle-mediated transport"/>
    <property type="evidence" value="ECO:0007669"/>
    <property type="project" value="UniProtKB-ARBA"/>
</dbReference>
<dbReference type="Pfam" id="PF00057">
    <property type="entry name" value="Ldl_recept_a"/>
    <property type="match status" value="1"/>
</dbReference>
<dbReference type="PANTHER" id="PTHR24270">
    <property type="entry name" value="LOW-DENSITY LIPOPROTEIN RECEPTOR-RELATED"/>
    <property type="match status" value="1"/>
</dbReference>
<dbReference type="InterPro" id="IPR050685">
    <property type="entry name" value="LDLR"/>
</dbReference>
<dbReference type="GO" id="GO:0005886">
    <property type="term" value="C:plasma membrane"/>
    <property type="evidence" value="ECO:0007669"/>
    <property type="project" value="TreeGrafter"/>
</dbReference>
<protein>
    <recommendedName>
        <fullName evidence="12">Hemoglobin linker chain</fullName>
    </recommendedName>
</protein>
<dbReference type="Proteomes" id="UP001497382">
    <property type="component" value="Unassembled WGS sequence"/>
</dbReference>
<dbReference type="SUPFAM" id="SSF57424">
    <property type="entry name" value="LDL receptor-like module"/>
    <property type="match status" value="1"/>
</dbReference>
<keyword evidence="8" id="KW-0325">Glycoprotein</keyword>
<dbReference type="PROSITE" id="PS50068">
    <property type="entry name" value="LDLRA_2"/>
    <property type="match status" value="1"/>
</dbReference>
<dbReference type="InterPro" id="IPR002172">
    <property type="entry name" value="LDrepeatLR_classA_rpt"/>
</dbReference>
<feature type="disulfide bond" evidence="9">
    <location>
        <begin position="74"/>
        <end position="86"/>
    </location>
</feature>
<keyword evidence="2" id="KW-0812">Transmembrane</keyword>